<dbReference type="PANTHER" id="PTHR43476">
    <property type="entry name" value="3-(3-HYDROXY-PHENYL)PROPIONATE/3-HYDROXYCINNAMIC ACID HYDROXYLASE"/>
    <property type="match status" value="1"/>
</dbReference>
<dbReference type="InterPro" id="IPR036188">
    <property type="entry name" value="FAD/NAD-bd_sf"/>
</dbReference>
<dbReference type="PANTHER" id="PTHR43476:SF3">
    <property type="entry name" value="FAD-BINDING MONOOXYGENASE"/>
    <property type="match status" value="1"/>
</dbReference>
<evidence type="ECO:0000313" key="3">
    <source>
        <dbReference type="EMBL" id="TGN16797.1"/>
    </source>
</evidence>
<organism evidence="3 4">
    <name type="scientific">Leptospira ilyithenensis</name>
    <dbReference type="NCBI Taxonomy" id="2484901"/>
    <lineage>
        <taxon>Bacteria</taxon>
        <taxon>Pseudomonadati</taxon>
        <taxon>Spirochaetota</taxon>
        <taxon>Spirochaetia</taxon>
        <taxon>Leptospirales</taxon>
        <taxon>Leptospiraceae</taxon>
        <taxon>Leptospira</taxon>
    </lineage>
</organism>
<feature type="domain" description="FAD-binding" evidence="2">
    <location>
        <begin position="13"/>
        <end position="356"/>
    </location>
</feature>
<dbReference type="Gene3D" id="3.30.70.2450">
    <property type="match status" value="1"/>
</dbReference>
<dbReference type="GO" id="GO:0019622">
    <property type="term" value="P:3-(3-hydroxy)phenylpropionate catabolic process"/>
    <property type="evidence" value="ECO:0007669"/>
    <property type="project" value="TreeGrafter"/>
</dbReference>
<dbReference type="Proteomes" id="UP000298264">
    <property type="component" value="Unassembled WGS sequence"/>
</dbReference>
<dbReference type="PRINTS" id="PR00420">
    <property type="entry name" value="RNGMNOXGNASE"/>
</dbReference>
<dbReference type="InterPro" id="IPR002938">
    <property type="entry name" value="FAD-bd"/>
</dbReference>
<comment type="caution">
    <text evidence="3">The sequence shown here is derived from an EMBL/GenBank/DDBJ whole genome shotgun (WGS) entry which is preliminary data.</text>
</comment>
<proteinExistence type="predicted"/>
<dbReference type="InterPro" id="IPR050631">
    <property type="entry name" value="PheA/TfdB_FAD_monoxygenase"/>
</dbReference>
<evidence type="ECO:0000259" key="2">
    <source>
        <dbReference type="Pfam" id="PF01494"/>
    </source>
</evidence>
<keyword evidence="4" id="KW-1185">Reference proteome</keyword>
<name>A0A4R9LTG3_9LEPT</name>
<dbReference type="AlphaFoldDB" id="A0A4R9LTG3"/>
<dbReference type="Gene3D" id="3.50.50.60">
    <property type="entry name" value="FAD/NAD(P)-binding domain"/>
    <property type="match status" value="1"/>
</dbReference>
<reference evidence="3" key="1">
    <citation type="journal article" date="2019" name="PLoS Negl. Trop. Dis.">
        <title>Revisiting the worldwide diversity of Leptospira species in the environment.</title>
        <authorList>
            <person name="Vincent A.T."/>
            <person name="Schiettekatte O."/>
            <person name="Bourhy P."/>
            <person name="Veyrier F.J."/>
            <person name="Picardeau M."/>
        </authorList>
    </citation>
    <scope>NUCLEOTIDE SEQUENCE [LARGE SCALE GENOMIC DNA]</scope>
    <source>
        <strain evidence="3">201400974</strain>
    </source>
</reference>
<evidence type="ECO:0000256" key="1">
    <source>
        <dbReference type="ARBA" id="ARBA00023002"/>
    </source>
</evidence>
<accession>A0A4R9LTG3</accession>
<dbReference type="GO" id="GO:0071949">
    <property type="term" value="F:FAD binding"/>
    <property type="evidence" value="ECO:0007669"/>
    <property type="project" value="InterPro"/>
</dbReference>
<sequence length="552" mass="63121">MRGDQLKEESETKYDVIIVGLGPTGAVLANILGKYGHSVGIFEREEDLYYAPRAVHFDDEIMRIFQAIGLWKEIHSTSEAFKNMEFHLKPKGKPIFTQKIGNQDNKYGHEGAFWFHQPTLELQLRNGLKRFSSVVSHLGYEVKEISPNIDYVKVSCKNKKGNQITASGKYLIGCDGGKSAIRKYMQIGLHTADFDESWVVIDTKTRSGQKESSLPKVHIQVCNPKQPVTYVPLAGPYYEWQFMTVGDRSEKQATDPSFVREQLREFVDLNLIEINRIAYYKFHGLWAKQWKNGRVLLAGDSAHQMPPFLGQGMCSGVRDAHNLGWKLHLVLTGKADDQFLDSYEQERSPHVQSVIKGAMLLGRLIQTKNKFVAFFRNNFLFRLGRLVPFYGNIIYKLANRKRPLQEGIFGKNRKRLAGHLIIQPKVSVKNGDPVLFDSLIGDHFVILTRDDQLKHYRSSITELSCLIPLKEISFNSVSYAEAIQDTEGKFKKLFDQHNLDFVIIRPDRYVFDGGKKEEFPFVSNHLIRQISVRSAITSKMEIKQEETAGRSL</sequence>
<protein>
    <submittedName>
        <fullName evidence="3">Bifunctional 3-(3-hydroxy-phenyl)propionate/3-hydroxycinnamic acid hydroxylase</fullName>
    </submittedName>
</protein>
<keyword evidence="1" id="KW-0560">Oxidoreductase</keyword>
<dbReference type="SUPFAM" id="SSF51905">
    <property type="entry name" value="FAD/NAD(P)-binding domain"/>
    <property type="match status" value="1"/>
</dbReference>
<dbReference type="Pfam" id="PF01494">
    <property type="entry name" value="FAD_binding_3"/>
    <property type="match status" value="1"/>
</dbReference>
<dbReference type="GO" id="GO:0008688">
    <property type="term" value="F:3-(3-hydroxyphenyl)propionate hydroxylase activity"/>
    <property type="evidence" value="ECO:0007669"/>
    <property type="project" value="TreeGrafter"/>
</dbReference>
<dbReference type="NCBIfam" id="NF004829">
    <property type="entry name" value="PRK06183.1-3"/>
    <property type="match status" value="1"/>
</dbReference>
<gene>
    <name evidence="3" type="ORF">EHS11_00320</name>
</gene>
<evidence type="ECO:0000313" key="4">
    <source>
        <dbReference type="Proteomes" id="UP000298264"/>
    </source>
</evidence>
<dbReference type="EMBL" id="RQHV01000001">
    <property type="protein sequence ID" value="TGN16797.1"/>
    <property type="molecule type" value="Genomic_DNA"/>
</dbReference>
<dbReference type="OrthoDB" id="9766816at2"/>